<gene>
    <name evidence="1" type="ORF">BDR25DRAFT_53891</name>
</gene>
<comment type="caution">
    <text evidence="1">The sequence shown here is derived from an EMBL/GenBank/DDBJ whole genome shotgun (WGS) entry which is preliminary data.</text>
</comment>
<dbReference type="Proteomes" id="UP000799755">
    <property type="component" value="Unassembled WGS sequence"/>
</dbReference>
<accession>A0ACB6QPI7</accession>
<dbReference type="EMBL" id="MU003514">
    <property type="protein sequence ID" value="KAF2468894.1"/>
    <property type="molecule type" value="Genomic_DNA"/>
</dbReference>
<proteinExistence type="predicted"/>
<reference evidence="1" key="1">
    <citation type="journal article" date="2020" name="Stud. Mycol.">
        <title>101 Dothideomycetes genomes: a test case for predicting lifestyles and emergence of pathogens.</title>
        <authorList>
            <person name="Haridas S."/>
            <person name="Albert R."/>
            <person name="Binder M."/>
            <person name="Bloem J."/>
            <person name="Labutti K."/>
            <person name="Salamov A."/>
            <person name="Andreopoulos B."/>
            <person name="Baker S."/>
            <person name="Barry K."/>
            <person name="Bills G."/>
            <person name="Bluhm B."/>
            <person name="Cannon C."/>
            <person name="Castanera R."/>
            <person name="Culley D."/>
            <person name="Daum C."/>
            <person name="Ezra D."/>
            <person name="Gonzalez J."/>
            <person name="Henrissat B."/>
            <person name="Kuo A."/>
            <person name="Liang C."/>
            <person name="Lipzen A."/>
            <person name="Lutzoni F."/>
            <person name="Magnuson J."/>
            <person name="Mondo S."/>
            <person name="Nolan M."/>
            <person name="Ohm R."/>
            <person name="Pangilinan J."/>
            <person name="Park H.-J."/>
            <person name="Ramirez L."/>
            <person name="Alfaro M."/>
            <person name="Sun H."/>
            <person name="Tritt A."/>
            <person name="Yoshinaga Y."/>
            <person name="Zwiers L.-H."/>
            <person name="Turgeon B."/>
            <person name="Goodwin S."/>
            <person name="Spatafora J."/>
            <person name="Crous P."/>
            <person name="Grigoriev I."/>
        </authorList>
    </citation>
    <scope>NUCLEOTIDE SEQUENCE</scope>
    <source>
        <strain evidence="1">ATCC 200398</strain>
    </source>
</reference>
<evidence type="ECO:0000313" key="1">
    <source>
        <dbReference type="EMBL" id="KAF2468894.1"/>
    </source>
</evidence>
<sequence>MVSRVSMRFTASPCRHSSSRSAFPISITLARHSMARFDYALIQTSPQHPLGLFTWQKWGRMVTERMGRAKVNFFACFTTLASLIGLLFRNHFSLAVGM</sequence>
<name>A0ACB6QPI7_9PLEO</name>
<organism evidence="1 2">
    <name type="scientific">Lindgomyces ingoldianus</name>
    <dbReference type="NCBI Taxonomy" id="673940"/>
    <lineage>
        <taxon>Eukaryota</taxon>
        <taxon>Fungi</taxon>
        <taxon>Dikarya</taxon>
        <taxon>Ascomycota</taxon>
        <taxon>Pezizomycotina</taxon>
        <taxon>Dothideomycetes</taxon>
        <taxon>Pleosporomycetidae</taxon>
        <taxon>Pleosporales</taxon>
        <taxon>Lindgomycetaceae</taxon>
        <taxon>Lindgomyces</taxon>
    </lineage>
</organism>
<evidence type="ECO:0000313" key="2">
    <source>
        <dbReference type="Proteomes" id="UP000799755"/>
    </source>
</evidence>
<keyword evidence="2" id="KW-1185">Reference proteome</keyword>
<protein>
    <submittedName>
        <fullName evidence="1">Uncharacterized protein</fullName>
    </submittedName>
</protein>